<evidence type="ECO:0000256" key="1">
    <source>
        <dbReference type="SAM" id="MobiDB-lite"/>
    </source>
</evidence>
<feature type="compositionally biased region" description="Acidic residues" evidence="1">
    <location>
        <begin position="265"/>
        <end position="289"/>
    </location>
</feature>
<feature type="compositionally biased region" description="Polar residues" evidence="1">
    <location>
        <begin position="104"/>
        <end position="130"/>
    </location>
</feature>
<proteinExistence type="predicted"/>
<feature type="compositionally biased region" description="Low complexity" evidence="1">
    <location>
        <begin position="81"/>
        <end position="103"/>
    </location>
</feature>
<name>A0A4S4M5N4_9AGAM</name>
<feature type="non-terminal residue" evidence="3">
    <location>
        <position position="535"/>
    </location>
</feature>
<comment type="caution">
    <text evidence="3">The sequence shown here is derived from an EMBL/GenBank/DDBJ whole genome shotgun (WGS) entry which is preliminary data.</text>
</comment>
<sequence>MQDRTSRRPSASRRLSWRNVYGLSSSRDRDRDRDKDKDQSNLVTPKEGVELHSYSPNPDSSPLPSSSSLPAPTPVDSTALSRTNSTVSESSSPASSRPTTPLSNTRWSTNSGVLTKHQQVDQSNNSSLERTVSKTEATKPPNPVADVNPRSSGSFGRMSFSSMMGGLSSLSLSRSNTDDKDRGRPVAKGKGKEDDKERARSSSNTSRRVGADAATLIRSRSTSPFRLRRSRTRDSSPAVGALTQSDADSDTEPSRVRPRSAFLPSDDESQGDLESDSDSEEEEWSDDQFDPVTERNTERNALVLPAEVPETDTIEVPDPLGEGVNVIVPPEPYFPTTLNPSSRNPRRRKSTRHEPLPLHTSRPVFQRDRCTITVTNGDPAHAVAESGRRPRRYVVASDLSEESRYALEWAIGTVVRDGDELLIVTVLENESKIDPPVPNAADRAAKLRAQQERQGMAYILCRQATSLLQRTRLHVSVTCEAWHAKNARRMLLDVIDYVEPVMLIVGSRGLSQLKGILLGSTSHYLIQKCSVPVMV</sequence>
<dbReference type="OrthoDB" id="992776at2759"/>
<dbReference type="PANTHER" id="PTHR46100:SF4">
    <property type="entry name" value="USPA DOMAIN-CONTAINING PROTEIN"/>
    <property type="match status" value="1"/>
</dbReference>
<dbReference type="Proteomes" id="UP000310158">
    <property type="component" value="Unassembled WGS sequence"/>
</dbReference>
<gene>
    <name evidence="3" type="ORF">EW146_g815</name>
</gene>
<accession>A0A4S4M5N4</accession>
<dbReference type="Pfam" id="PF00582">
    <property type="entry name" value="Usp"/>
    <property type="match status" value="1"/>
</dbReference>
<feature type="compositionally biased region" description="Basic and acidic residues" evidence="1">
    <location>
        <begin position="26"/>
        <end position="39"/>
    </location>
</feature>
<dbReference type="SUPFAM" id="SSF52402">
    <property type="entry name" value="Adenine nucleotide alpha hydrolases-like"/>
    <property type="match status" value="1"/>
</dbReference>
<dbReference type="Gene3D" id="3.40.50.12370">
    <property type="match status" value="1"/>
</dbReference>
<feature type="compositionally biased region" description="Low complexity" evidence="1">
    <location>
        <begin position="53"/>
        <end position="70"/>
    </location>
</feature>
<dbReference type="EMBL" id="SGPL01000019">
    <property type="protein sequence ID" value="THH20566.1"/>
    <property type="molecule type" value="Genomic_DNA"/>
</dbReference>
<organism evidence="3 4">
    <name type="scientific">Bondarzewia mesenterica</name>
    <dbReference type="NCBI Taxonomy" id="1095465"/>
    <lineage>
        <taxon>Eukaryota</taxon>
        <taxon>Fungi</taxon>
        <taxon>Dikarya</taxon>
        <taxon>Basidiomycota</taxon>
        <taxon>Agaricomycotina</taxon>
        <taxon>Agaricomycetes</taxon>
        <taxon>Russulales</taxon>
        <taxon>Bondarzewiaceae</taxon>
        <taxon>Bondarzewia</taxon>
    </lineage>
</organism>
<reference evidence="3 4" key="1">
    <citation type="submission" date="2019-02" db="EMBL/GenBank/DDBJ databases">
        <title>Genome sequencing of the rare red list fungi Bondarzewia mesenterica.</title>
        <authorList>
            <person name="Buettner E."/>
            <person name="Kellner H."/>
        </authorList>
    </citation>
    <scope>NUCLEOTIDE SEQUENCE [LARGE SCALE GENOMIC DNA]</scope>
    <source>
        <strain evidence="3 4">DSM 108281</strain>
    </source>
</reference>
<evidence type="ECO:0000259" key="2">
    <source>
        <dbReference type="Pfam" id="PF00582"/>
    </source>
</evidence>
<evidence type="ECO:0000313" key="3">
    <source>
        <dbReference type="EMBL" id="THH20566.1"/>
    </source>
</evidence>
<dbReference type="AlphaFoldDB" id="A0A4S4M5N4"/>
<feature type="compositionally biased region" description="Basic and acidic residues" evidence="1">
    <location>
        <begin position="176"/>
        <end position="200"/>
    </location>
</feature>
<protein>
    <recommendedName>
        <fullName evidence="2">UspA domain-containing protein</fullName>
    </recommendedName>
</protein>
<feature type="compositionally biased region" description="Low complexity" evidence="1">
    <location>
        <begin position="150"/>
        <end position="175"/>
    </location>
</feature>
<keyword evidence="4" id="KW-1185">Reference proteome</keyword>
<dbReference type="PRINTS" id="PR01438">
    <property type="entry name" value="UNVRSLSTRESS"/>
</dbReference>
<evidence type="ECO:0000313" key="4">
    <source>
        <dbReference type="Proteomes" id="UP000310158"/>
    </source>
</evidence>
<dbReference type="InterPro" id="IPR006016">
    <property type="entry name" value="UspA"/>
</dbReference>
<dbReference type="CDD" id="cd23659">
    <property type="entry name" value="USP_At3g01520-like"/>
    <property type="match status" value="1"/>
</dbReference>
<feature type="region of interest" description="Disordered" evidence="1">
    <location>
        <begin position="1"/>
        <end position="358"/>
    </location>
</feature>
<dbReference type="PANTHER" id="PTHR46100">
    <property type="entry name" value="IMP2'P"/>
    <property type="match status" value="1"/>
</dbReference>
<dbReference type="InterPro" id="IPR006015">
    <property type="entry name" value="Universal_stress_UspA"/>
</dbReference>
<feature type="domain" description="UspA" evidence="2">
    <location>
        <begin position="391"/>
        <end position="535"/>
    </location>
</feature>